<reference evidence="2 3" key="1">
    <citation type="submission" date="2016-03" db="EMBL/GenBank/DDBJ databases">
        <title>Whole genome sequencing of Grifola frondosa 9006-11.</title>
        <authorList>
            <person name="Min B."/>
            <person name="Park H."/>
            <person name="Kim J.-G."/>
            <person name="Cho H."/>
            <person name="Oh Y.-L."/>
            <person name="Kong W.-S."/>
            <person name="Choi I.-G."/>
        </authorList>
    </citation>
    <scope>NUCLEOTIDE SEQUENCE [LARGE SCALE GENOMIC DNA]</scope>
    <source>
        <strain evidence="2 3">9006-11</strain>
    </source>
</reference>
<dbReference type="OrthoDB" id="4095724at2759"/>
<evidence type="ECO:0000313" key="3">
    <source>
        <dbReference type="Proteomes" id="UP000092993"/>
    </source>
</evidence>
<comment type="caution">
    <text evidence="2">The sequence shown here is derived from an EMBL/GenBank/DDBJ whole genome shotgun (WGS) entry which is preliminary data.</text>
</comment>
<accession>A0A1C7LX85</accession>
<dbReference type="Proteomes" id="UP000092993">
    <property type="component" value="Unassembled WGS sequence"/>
</dbReference>
<dbReference type="EMBL" id="LUGG01000020">
    <property type="protein sequence ID" value="OBZ68629.1"/>
    <property type="molecule type" value="Genomic_DNA"/>
</dbReference>
<gene>
    <name evidence="2" type="ORF">A0H81_11470</name>
</gene>
<protein>
    <submittedName>
        <fullName evidence="2">Uncharacterized protein</fullName>
    </submittedName>
</protein>
<dbReference type="AlphaFoldDB" id="A0A1C7LX85"/>
<evidence type="ECO:0000313" key="2">
    <source>
        <dbReference type="EMBL" id="OBZ68629.1"/>
    </source>
</evidence>
<evidence type="ECO:0000256" key="1">
    <source>
        <dbReference type="SAM" id="SignalP"/>
    </source>
</evidence>
<proteinExistence type="predicted"/>
<sequence>MHAKAFVAALLSAAAVHAAIVPGPAKRDIISDLTSVAGDATSFVASDFSAATSAAASLTSSIGSVVDSAIEAEKASSLFAEVTSELGTSTTGVFAILTTVSGTPIVEVTSAGGSAITLATSTGQTTSFGGHTNVANAAALVVSKPAFVSAVAVLGSILAGAAIVL</sequence>
<keyword evidence="3" id="KW-1185">Reference proteome</keyword>
<dbReference type="OMA" id="GHTNVAN"/>
<name>A0A1C7LX85_GRIFR</name>
<feature type="signal peptide" evidence="1">
    <location>
        <begin position="1"/>
        <end position="18"/>
    </location>
</feature>
<feature type="chain" id="PRO_5008888828" evidence="1">
    <location>
        <begin position="19"/>
        <end position="165"/>
    </location>
</feature>
<keyword evidence="1" id="KW-0732">Signal</keyword>
<organism evidence="2 3">
    <name type="scientific">Grifola frondosa</name>
    <name type="common">Maitake</name>
    <name type="synonym">Polyporus frondosus</name>
    <dbReference type="NCBI Taxonomy" id="5627"/>
    <lineage>
        <taxon>Eukaryota</taxon>
        <taxon>Fungi</taxon>
        <taxon>Dikarya</taxon>
        <taxon>Basidiomycota</taxon>
        <taxon>Agaricomycotina</taxon>
        <taxon>Agaricomycetes</taxon>
        <taxon>Polyporales</taxon>
        <taxon>Grifolaceae</taxon>
        <taxon>Grifola</taxon>
    </lineage>
</organism>